<evidence type="ECO:0000256" key="1">
    <source>
        <dbReference type="SAM" id="MobiDB-lite"/>
    </source>
</evidence>
<dbReference type="InterPro" id="IPR018725">
    <property type="entry name" value="DUF2259_secreted"/>
</dbReference>
<proteinExistence type="predicted"/>
<keyword evidence="3" id="KW-1185">Reference proteome</keyword>
<dbReference type="EMBL" id="CP039865">
    <property type="protein sequence ID" value="QCK87996.1"/>
    <property type="molecule type" value="Genomic_DNA"/>
</dbReference>
<gene>
    <name evidence="2" type="ORF">E8L99_20685</name>
</gene>
<dbReference type="KEGG" id="paqt:E8L99_20685"/>
<dbReference type="Pfam" id="PF10016">
    <property type="entry name" value="DUF2259"/>
    <property type="match status" value="1"/>
</dbReference>
<sequence>MVHCRTSGRSPQPVGRKPGRGDRLTGASIQSSSTEGALSSRHGARGSDSRSGRRGERRCRTRATQACAQGGRRQGAGGQGTAEAHGPQGPAARPEALDDRHHHELLDRARRCARGQHNHTDGRPCPVLAQPCRRLAPVGAALARFRAVLADLGRLPSPLFDAAADLLAGHRLHRLVRRHAGLPGPGLRHPCPLGRLCRGFRRRDAARPPHLRHGLCAGALCLDSFPSLVALGRGLARPDDRPLLALLPALRRHASAIPLGKSGFSHGKLAMRLALVLIALILSPAAMAADTASTAILGFSADGRRFAFEEYGRQDGSGYPYASIYLIDTEKNAFAAPPVHVRIENEAATIGQARRQAATRARAMLAPIAEPGETFASQPIAEMTEQPNHLRFRLGTYLPYNGEPVTVALEEIKIAEGPYYPIMGFRLTLQGKGEPEVLHEDRTLPERRNTALGYRLGEAIGYRPARGPGRPGVDILVIMVMVMRQGFEGTDVRYMAVTAPLPAS</sequence>
<organism evidence="2 3">
    <name type="scientific">Phreatobacter aquaticus</name>
    <dbReference type="NCBI Taxonomy" id="2570229"/>
    <lineage>
        <taxon>Bacteria</taxon>
        <taxon>Pseudomonadati</taxon>
        <taxon>Pseudomonadota</taxon>
        <taxon>Alphaproteobacteria</taxon>
        <taxon>Hyphomicrobiales</taxon>
        <taxon>Phreatobacteraceae</taxon>
        <taxon>Phreatobacter</taxon>
    </lineage>
</organism>
<feature type="compositionally biased region" description="Basic and acidic residues" evidence="1">
    <location>
        <begin position="45"/>
        <end position="54"/>
    </location>
</feature>
<feature type="region of interest" description="Disordered" evidence="1">
    <location>
        <begin position="1"/>
        <end position="95"/>
    </location>
</feature>
<feature type="compositionally biased region" description="Polar residues" evidence="1">
    <location>
        <begin position="27"/>
        <end position="37"/>
    </location>
</feature>
<dbReference type="OrthoDB" id="65722at2"/>
<reference evidence="2 3" key="1">
    <citation type="submission" date="2019-04" db="EMBL/GenBank/DDBJ databases">
        <title>Phreatobacter aquaticus sp. nov.</title>
        <authorList>
            <person name="Choi A."/>
            <person name="Baek K."/>
        </authorList>
    </citation>
    <scope>NUCLEOTIDE SEQUENCE [LARGE SCALE GENOMIC DNA]</scope>
    <source>
        <strain evidence="2 3">NMCR1094</strain>
    </source>
</reference>
<dbReference type="AlphaFoldDB" id="A0A4D7QQW5"/>
<evidence type="ECO:0000313" key="2">
    <source>
        <dbReference type="EMBL" id="QCK87996.1"/>
    </source>
</evidence>
<accession>A0A4D7QQW5</accession>
<protein>
    <submittedName>
        <fullName evidence="2">DUF2259 domain-containing protein</fullName>
    </submittedName>
</protein>
<dbReference type="Proteomes" id="UP000298588">
    <property type="component" value="Chromosome"/>
</dbReference>
<feature type="compositionally biased region" description="Low complexity" evidence="1">
    <location>
        <begin position="62"/>
        <end position="71"/>
    </location>
</feature>
<evidence type="ECO:0000313" key="3">
    <source>
        <dbReference type="Proteomes" id="UP000298588"/>
    </source>
</evidence>
<name>A0A4D7QQW5_9HYPH</name>